<evidence type="ECO:0000256" key="1">
    <source>
        <dbReference type="SAM" id="Phobius"/>
    </source>
</evidence>
<dbReference type="PANTHER" id="PTHR34989">
    <property type="entry name" value="PROTEIN HDED"/>
    <property type="match status" value="1"/>
</dbReference>
<evidence type="ECO:0000313" key="3">
    <source>
        <dbReference type="Proteomes" id="UP000831181"/>
    </source>
</evidence>
<dbReference type="InterPro" id="IPR052712">
    <property type="entry name" value="Acid_resist_chaperone_HdeD"/>
</dbReference>
<feature type="transmembrane region" description="Helical" evidence="1">
    <location>
        <begin position="66"/>
        <end position="84"/>
    </location>
</feature>
<dbReference type="GO" id="GO:0005886">
    <property type="term" value="C:plasma membrane"/>
    <property type="evidence" value="ECO:0007669"/>
    <property type="project" value="TreeGrafter"/>
</dbReference>
<dbReference type="RefSeq" id="WP_260116740.1">
    <property type="nucleotide sequence ID" value="NZ_CP093361.1"/>
</dbReference>
<keyword evidence="3" id="KW-1185">Reference proteome</keyword>
<keyword evidence="1" id="KW-1133">Transmembrane helix</keyword>
<dbReference type="EMBL" id="CP093361">
    <property type="protein sequence ID" value="UQS86940.1"/>
    <property type="molecule type" value="Genomic_DNA"/>
</dbReference>
<feature type="transmembrane region" description="Helical" evidence="1">
    <location>
        <begin position="122"/>
        <end position="141"/>
    </location>
</feature>
<dbReference type="AlphaFoldDB" id="A0A976X5I2"/>
<feature type="transmembrane region" description="Helical" evidence="1">
    <location>
        <begin position="12"/>
        <end position="31"/>
    </location>
</feature>
<evidence type="ECO:0000313" key="2">
    <source>
        <dbReference type="EMBL" id="UQS86940.1"/>
    </source>
</evidence>
<organism evidence="2 3">
    <name type="scientific">Nicoliella spurrieriana</name>
    <dbReference type="NCBI Taxonomy" id="2925830"/>
    <lineage>
        <taxon>Bacteria</taxon>
        <taxon>Bacillati</taxon>
        <taxon>Bacillota</taxon>
        <taxon>Bacilli</taxon>
        <taxon>Lactobacillales</taxon>
        <taxon>Lactobacillaceae</taxon>
        <taxon>Nicoliella</taxon>
    </lineage>
</organism>
<dbReference type="Pfam" id="PF03729">
    <property type="entry name" value="DUF308"/>
    <property type="match status" value="2"/>
</dbReference>
<feature type="transmembrane region" description="Helical" evidence="1">
    <location>
        <begin position="147"/>
        <end position="167"/>
    </location>
</feature>
<dbReference type="PANTHER" id="PTHR34989:SF1">
    <property type="entry name" value="PROTEIN HDED"/>
    <property type="match status" value="1"/>
</dbReference>
<dbReference type="KEGG" id="lbe:MOO44_01825"/>
<dbReference type="Proteomes" id="UP000831181">
    <property type="component" value="Chromosome"/>
</dbReference>
<sequence length="170" mass="19455">MFGDRRQFNPFSLLVGILSIALAIIMVRNPLNSTISLIYMIAVLLIIDGCSRWSDINSIRTYQKTWLYVGAGYDIFLGILMFFVPWIGVVLIWFLFAVSIIMNSLLELWLNQHAFENHDGAYWFNLVLSMLGIIAGIIVLFNPYLALSVIIFTIAFFLMFYGVIKIIRSV</sequence>
<proteinExistence type="predicted"/>
<reference evidence="2" key="1">
    <citation type="journal article" date="2022" name="Int. J. Syst. Evol. Microbiol.">
        <title>Apilactobacillus apisilvae sp. nov., Nicolia spurrieriana gen. nov. sp. nov., Bombilactobacillus folatiphilus sp. nov. and Bombilactobacillus thymidiniphilus sp. nov., four new lactic acid bacterial isolates from stingless bees Tetragonula carbonaria and Austroplebeia australis.</title>
        <authorList>
            <person name="Oliphant S.A."/>
            <person name="Watson-Haigh N.S."/>
            <person name="Sumby K.M."/>
            <person name="Gardner J."/>
            <person name="Groom S."/>
            <person name="Jiranek V."/>
        </authorList>
    </citation>
    <scope>NUCLEOTIDE SEQUENCE</scope>
    <source>
        <strain evidence="2">SGEP1_A5</strain>
    </source>
</reference>
<gene>
    <name evidence="2" type="ORF">MOO44_01825</name>
</gene>
<feature type="transmembrane region" description="Helical" evidence="1">
    <location>
        <begin position="90"/>
        <end position="110"/>
    </location>
</feature>
<keyword evidence="1" id="KW-0472">Membrane</keyword>
<name>A0A976X5I2_9LACO</name>
<dbReference type="InterPro" id="IPR005325">
    <property type="entry name" value="DUF308_memb"/>
</dbReference>
<keyword evidence="1" id="KW-0812">Transmembrane</keyword>
<protein>
    <submittedName>
        <fullName evidence="2">DUF308 domain-containing protein</fullName>
    </submittedName>
</protein>
<accession>A0A976X5I2</accession>
<feature type="transmembrane region" description="Helical" evidence="1">
    <location>
        <begin position="37"/>
        <end position="54"/>
    </location>
</feature>